<feature type="compositionally biased region" description="Basic and acidic residues" evidence="3">
    <location>
        <begin position="219"/>
        <end position="237"/>
    </location>
</feature>
<dbReference type="SMART" id="SM00443">
    <property type="entry name" value="G_patch"/>
    <property type="match status" value="1"/>
</dbReference>
<dbReference type="GO" id="GO:0000398">
    <property type="term" value="P:mRNA splicing, via spliceosome"/>
    <property type="evidence" value="ECO:0007669"/>
    <property type="project" value="InterPro"/>
</dbReference>
<evidence type="ECO:0000256" key="3">
    <source>
        <dbReference type="SAM" id="MobiDB-lite"/>
    </source>
</evidence>
<feature type="region of interest" description="Disordered" evidence="3">
    <location>
        <begin position="111"/>
        <end position="137"/>
    </location>
</feature>
<comment type="caution">
    <text evidence="5">The sequence shown here is derived from an EMBL/GenBank/DDBJ whole genome shotgun (WGS) entry which is preliminary data.</text>
</comment>
<name>A0A6A6MX23_HEVBR</name>
<evidence type="ECO:0000256" key="1">
    <source>
        <dbReference type="ARBA" id="ARBA00004123"/>
    </source>
</evidence>
<feature type="region of interest" description="Disordered" evidence="3">
    <location>
        <begin position="307"/>
        <end position="346"/>
    </location>
</feature>
<dbReference type="InterPro" id="IPR045166">
    <property type="entry name" value="Spp2-like"/>
</dbReference>
<feature type="region of interest" description="Disordered" evidence="3">
    <location>
        <begin position="43"/>
        <end position="64"/>
    </location>
</feature>
<dbReference type="EMBL" id="JAAGAX010000003">
    <property type="protein sequence ID" value="KAF2318472.1"/>
    <property type="molecule type" value="Genomic_DNA"/>
</dbReference>
<gene>
    <name evidence="5" type="ORF">GH714_008032</name>
</gene>
<dbReference type="InterPro" id="IPR000467">
    <property type="entry name" value="G_patch_dom"/>
</dbReference>
<evidence type="ECO:0000313" key="6">
    <source>
        <dbReference type="Proteomes" id="UP000467840"/>
    </source>
</evidence>
<feature type="region of interest" description="Disordered" evidence="3">
    <location>
        <begin position="1"/>
        <end position="27"/>
    </location>
</feature>
<evidence type="ECO:0000259" key="4">
    <source>
        <dbReference type="PROSITE" id="PS50174"/>
    </source>
</evidence>
<dbReference type="GO" id="GO:0003676">
    <property type="term" value="F:nucleic acid binding"/>
    <property type="evidence" value="ECO:0007669"/>
    <property type="project" value="InterPro"/>
</dbReference>
<dbReference type="InterPro" id="IPR026822">
    <property type="entry name" value="Spp2/MOS2_G-patch"/>
</dbReference>
<dbReference type="Proteomes" id="UP000467840">
    <property type="component" value="Chromosome 10"/>
</dbReference>
<dbReference type="PANTHER" id="PTHR15818">
    <property type="entry name" value="G PATCH AND KOW-CONTAINING"/>
    <property type="match status" value="1"/>
</dbReference>
<dbReference type="PROSITE" id="PS50174">
    <property type="entry name" value="G_PATCH"/>
    <property type="match status" value="1"/>
</dbReference>
<dbReference type="Pfam" id="PF25088">
    <property type="entry name" value="GPKOW_C"/>
    <property type="match status" value="1"/>
</dbReference>
<comment type="subcellular location">
    <subcellularLocation>
        <location evidence="1">Nucleus</location>
    </subcellularLocation>
</comment>
<dbReference type="Pfam" id="PF12656">
    <property type="entry name" value="G-patch_2"/>
    <property type="match status" value="1"/>
</dbReference>
<proteinExistence type="predicted"/>
<reference evidence="5 6" key="1">
    <citation type="journal article" date="2020" name="Mol. Plant">
        <title>The Chromosome-Based Rubber Tree Genome Provides New Insights into Spurge Genome Evolution and Rubber Biosynthesis.</title>
        <authorList>
            <person name="Liu J."/>
            <person name="Shi C."/>
            <person name="Shi C.C."/>
            <person name="Li W."/>
            <person name="Zhang Q.J."/>
            <person name="Zhang Y."/>
            <person name="Li K."/>
            <person name="Lu H.F."/>
            <person name="Shi C."/>
            <person name="Zhu S.T."/>
            <person name="Xiao Z.Y."/>
            <person name="Nan H."/>
            <person name="Yue Y."/>
            <person name="Zhu X.G."/>
            <person name="Wu Y."/>
            <person name="Hong X.N."/>
            <person name="Fan G.Y."/>
            <person name="Tong Y."/>
            <person name="Zhang D."/>
            <person name="Mao C.L."/>
            <person name="Liu Y.L."/>
            <person name="Hao S.J."/>
            <person name="Liu W.Q."/>
            <person name="Lv M.Q."/>
            <person name="Zhang H.B."/>
            <person name="Liu Y."/>
            <person name="Hu-Tang G.R."/>
            <person name="Wang J.P."/>
            <person name="Wang J.H."/>
            <person name="Sun Y.H."/>
            <person name="Ni S.B."/>
            <person name="Chen W.B."/>
            <person name="Zhang X.C."/>
            <person name="Jiao Y.N."/>
            <person name="Eichler E.E."/>
            <person name="Li G.H."/>
            <person name="Liu X."/>
            <person name="Gao L.Z."/>
        </authorList>
    </citation>
    <scope>NUCLEOTIDE SEQUENCE [LARGE SCALE GENOMIC DNA]</scope>
    <source>
        <strain evidence="6">cv. GT1</strain>
        <tissue evidence="5">Leaf</tissue>
    </source>
</reference>
<feature type="compositionally biased region" description="Low complexity" evidence="3">
    <location>
        <begin position="1"/>
        <end position="15"/>
    </location>
</feature>
<feature type="region of interest" description="Disordered" evidence="3">
    <location>
        <begin position="201"/>
        <end position="238"/>
    </location>
</feature>
<evidence type="ECO:0000256" key="2">
    <source>
        <dbReference type="ARBA" id="ARBA00023242"/>
    </source>
</evidence>
<protein>
    <recommendedName>
        <fullName evidence="4">G-patch domain-containing protein</fullName>
    </recommendedName>
</protein>
<evidence type="ECO:0000313" key="5">
    <source>
        <dbReference type="EMBL" id="KAF2318472.1"/>
    </source>
</evidence>
<dbReference type="AlphaFoldDB" id="A0A6A6MX23"/>
<sequence>MKLSFSIPKSAAKSTPKPKPKPSSEIDIVTQNNGTVKEYVTEFDPSKTLPNSNRNLIIPPKENEWRPHKRMRNLDLLPTLQSDNEGLRFEIATDGHGEDDKSMSYASNIRQQSSADGDKGDGDEGVKSHQKEESTENLLLEKLKYDLQRLPEDRGFEEFKDVPVEGFGAALLAGYGWHEGRGIGRNAKEDVKVKQYHKRTDKEGLGFVPPASNAASTSVKDRDRQKERKRERDRNEPTDGFFVGKVVRVIAGGKGILGSKGRISKRLDDGRVILKLSETEEEQKLRISDIADLGSREEEKCLRKLKMIQREGKQPNDGDNEKPITESIKESRDSMRRDSGQEKDDRKRWLRNHIRVRIISKDLKGGKFYLKKGQVVDVVGPYVCDISMDETKELVQGIDQDLLETALPRRGGPVLVLYGKHKGTYGNLVQRDLDQETGIVQDSDTHELLNVKLEQIAEYVGDPSYIGY</sequence>
<dbReference type="Gene3D" id="2.30.30.140">
    <property type="match status" value="1"/>
</dbReference>
<organism evidence="5 6">
    <name type="scientific">Hevea brasiliensis</name>
    <name type="common">Para rubber tree</name>
    <name type="synonym">Siphonia brasiliensis</name>
    <dbReference type="NCBI Taxonomy" id="3981"/>
    <lineage>
        <taxon>Eukaryota</taxon>
        <taxon>Viridiplantae</taxon>
        <taxon>Streptophyta</taxon>
        <taxon>Embryophyta</taxon>
        <taxon>Tracheophyta</taxon>
        <taxon>Spermatophyta</taxon>
        <taxon>Magnoliopsida</taxon>
        <taxon>eudicotyledons</taxon>
        <taxon>Gunneridae</taxon>
        <taxon>Pentapetalae</taxon>
        <taxon>rosids</taxon>
        <taxon>fabids</taxon>
        <taxon>Malpighiales</taxon>
        <taxon>Euphorbiaceae</taxon>
        <taxon>Crotonoideae</taxon>
        <taxon>Micrandreae</taxon>
        <taxon>Hevea</taxon>
    </lineage>
</organism>
<feature type="domain" description="G-patch" evidence="4">
    <location>
        <begin position="164"/>
        <end position="210"/>
    </location>
</feature>
<keyword evidence="6" id="KW-1185">Reference proteome</keyword>
<feature type="compositionally biased region" description="Basic and acidic residues" evidence="3">
    <location>
        <begin position="116"/>
        <end position="137"/>
    </location>
</feature>
<keyword evidence="2" id="KW-0539">Nucleus</keyword>
<accession>A0A6A6MX23</accession>
<dbReference type="GO" id="GO:0005681">
    <property type="term" value="C:spliceosomal complex"/>
    <property type="evidence" value="ECO:0007669"/>
    <property type="project" value="TreeGrafter"/>
</dbReference>
<dbReference type="PANTHER" id="PTHR15818:SF2">
    <property type="entry name" value="G-PATCH DOMAIN AND KOW MOTIFS-CONTAINING PROTEIN"/>
    <property type="match status" value="1"/>
</dbReference>